<proteinExistence type="predicted"/>
<dbReference type="Proteomes" id="UP000070560">
    <property type="component" value="Chromosome"/>
</dbReference>
<reference evidence="1 2" key="1">
    <citation type="submission" date="2015-10" db="EMBL/GenBank/DDBJ databases">
        <title>Candidatus Desulfofervidus auxilii, a hydrogenotrophic sulfate-reducing bacterium involved in the thermophilic anaerobic oxidation of methane.</title>
        <authorList>
            <person name="Krukenberg V."/>
            <person name="Richter M."/>
            <person name="Wegener G."/>
        </authorList>
    </citation>
    <scope>NUCLEOTIDE SEQUENCE [LARGE SCALE GENOMIC DNA]</scope>
    <source>
        <strain evidence="1 2">HS1</strain>
    </source>
</reference>
<dbReference type="RefSeq" id="WP_156469346.1">
    <property type="nucleotide sequence ID" value="NZ_CP013015.1"/>
</dbReference>
<evidence type="ECO:0000313" key="2">
    <source>
        <dbReference type="Proteomes" id="UP000070560"/>
    </source>
</evidence>
<dbReference type="AlphaFoldDB" id="A0A7U4QIW0"/>
<dbReference type="OrthoDB" id="9771966at2"/>
<sequence>MLLSKHGFDLKATVQRDVVFGRSGLQGMHTYDDAFYFCDKGIECKSIFEIKEIISVLI</sequence>
<dbReference type="KEGG" id="daw:HS1_000372"/>
<protein>
    <submittedName>
        <fullName evidence="1">Uncharacterized protein</fullName>
    </submittedName>
</protein>
<evidence type="ECO:0000313" key="1">
    <source>
        <dbReference type="EMBL" id="AMM40178.1"/>
    </source>
</evidence>
<dbReference type="EMBL" id="CP013015">
    <property type="protein sequence ID" value="AMM40178.1"/>
    <property type="molecule type" value="Genomic_DNA"/>
</dbReference>
<keyword evidence="2" id="KW-1185">Reference proteome</keyword>
<accession>A0A7U4QIW0</accession>
<name>A0A7U4QIW0_DESA2</name>
<gene>
    <name evidence="1" type="ORF">HS1_000372</name>
</gene>
<organism evidence="1 2">
    <name type="scientific">Desulfofervidus auxilii</name>
    <dbReference type="NCBI Taxonomy" id="1621989"/>
    <lineage>
        <taxon>Bacteria</taxon>
        <taxon>Pseudomonadati</taxon>
        <taxon>Thermodesulfobacteriota</taxon>
        <taxon>Candidatus Desulfofervidia</taxon>
        <taxon>Candidatus Desulfofervidales</taxon>
        <taxon>Candidatus Desulfofervidaceae</taxon>
        <taxon>Candidatus Desulfofervidus</taxon>
    </lineage>
</organism>